<gene>
    <name evidence="1" type="ORF">CUC15_05695</name>
</gene>
<protein>
    <submittedName>
        <fullName evidence="1">Uncharacterized protein</fullName>
    </submittedName>
</protein>
<sequence>MLTVIWGMGEIRKLLLVYLLLLFVLLTACNEKEDSYEPVIGYKGEDYERIYSEIQNGMTKTEVFALFEGDPDSPGEPFIQGGISYETIVWVGDDGSNIGCDFVEHICNFKQGWTLEGGYERESPEPKETKRSEELIIEQLKKSGSIPN</sequence>
<organism evidence="1 2">
    <name type="scientific">Oceanobacillus zhaokaii</name>
    <dbReference type="NCBI Taxonomy" id="2052660"/>
    <lineage>
        <taxon>Bacteria</taxon>
        <taxon>Bacillati</taxon>
        <taxon>Bacillota</taxon>
        <taxon>Bacilli</taxon>
        <taxon>Bacillales</taxon>
        <taxon>Bacillaceae</taxon>
        <taxon>Oceanobacillus</taxon>
    </lineage>
</organism>
<dbReference type="Proteomes" id="UP000253908">
    <property type="component" value="Chromosome"/>
</dbReference>
<keyword evidence="2" id="KW-1185">Reference proteome</keyword>
<dbReference type="AlphaFoldDB" id="A0A345PEL1"/>
<dbReference type="KEGG" id="ocn:CUC15_05695"/>
<evidence type="ECO:0000313" key="1">
    <source>
        <dbReference type="EMBL" id="AXI08441.1"/>
    </source>
</evidence>
<dbReference type="EMBL" id="CP024848">
    <property type="protein sequence ID" value="AXI08441.1"/>
    <property type="molecule type" value="Genomic_DNA"/>
</dbReference>
<reference evidence="2" key="1">
    <citation type="submission" date="2017-11" db="EMBL/GenBank/DDBJ databases">
        <authorList>
            <person name="Zhu W."/>
        </authorList>
    </citation>
    <scope>NUCLEOTIDE SEQUENCE [LARGE SCALE GENOMIC DNA]</scope>
    <source>
        <strain evidence="2">160</strain>
    </source>
</reference>
<proteinExistence type="predicted"/>
<name>A0A345PEL1_9BACI</name>
<evidence type="ECO:0000313" key="2">
    <source>
        <dbReference type="Proteomes" id="UP000253908"/>
    </source>
</evidence>
<accession>A0A345PEL1</accession>